<feature type="compositionally biased region" description="Basic and acidic residues" evidence="8">
    <location>
        <begin position="16"/>
        <end position="33"/>
    </location>
</feature>
<organism evidence="11 12">
    <name type="scientific">Coffea arabica</name>
    <name type="common">Arabian coffee</name>
    <dbReference type="NCBI Taxonomy" id="13443"/>
    <lineage>
        <taxon>Eukaryota</taxon>
        <taxon>Viridiplantae</taxon>
        <taxon>Streptophyta</taxon>
        <taxon>Embryophyta</taxon>
        <taxon>Tracheophyta</taxon>
        <taxon>Spermatophyta</taxon>
        <taxon>Magnoliopsida</taxon>
        <taxon>eudicotyledons</taxon>
        <taxon>Gunneridae</taxon>
        <taxon>Pentapetalae</taxon>
        <taxon>asterids</taxon>
        <taxon>lamiids</taxon>
        <taxon>Gentianales</taxon>
        <taxon>Rubiaceae</taxon>
        <taxon>Ixoroideae</taxon>
        <taxon>Gardenieae complex</taxon>
        <taxon>Bertiereae - Coffeeae clade</taxon>
        <taxon>Coffeeae</taxon>
        <taxon>Coffea</taxon>
    </lineage>
</organism>
<evidence type="ECO:0000256" key="3">
    <source>
        <dbReference type="ARBA" id="ARBA00022695"/>
    </source>
</evidence>
<dbReference type="InterPro" id="IPR001969">
    <property type="entry name" value="Aspartic_peptidase_AS"/>
</dbReference>
<evidence type="ECO:0000256" key="4">
    <source>
        <dbReference type="ARBA" id="ARBA00022722"/>
    </source>
</evidence>
<evidence type="ECO:0000313" key="11">
    <source>
        <dbReference type="Proteomes" id="UP001652660"/>
    </source>
</evidence>
<dbReference type="CDD" id="cd01647">
    <property type="entry name" value="RT_LTR"/>
    <property type="match status" value="1"/>
</dbReference>
<dbReference type="InterPro" id="IPR032567">
    <property type="entry name" value="RTL1-rel"/>
</dbReference>
<evidence type="ECO:0000259" key="9">
    <source>
        <dbReference type="Pfam" id="PF00078"/>
    </source>
</evidence>
<evidence type="ECO:0000256" key="1">
    <source>
        <dbReference type="ARBA" id="ARBA00012493"/>
    </source>
</evidence>
<name>A0ABM4W4B4_COFAR</name>
<dbReference type="PANTHER" id="PTHR15503">
    <property type="entry name" value="LDOC1 RELATED"/>
    <property type="match status" value="1"/>
</dbReference>
<dbReference type="EC" id="2.7.7.49" evidence="1"/>
<evidence type="ECO:0000313" key="12">
    <source>
        <dbReference type="RefSeq" id="XP_071926629.1"/>
    </source>
</evidence>
<feature type="region of interest" description="Disordered" evidence="8">
    <location>
        <begin position="238"/>
        <end position="258"/>
    </location>
</feature>
<keyword evidence="6" id="KW-0378">Hydrolase</keyword>
<feature type="region of interest" description="Disordered" evidence="8">
    <location>
        <begin position="16"/>
        <end position="37"/>
    </location>
</feature>
<keyword evidence="11" id="KW-1185">Reference proteome</keyword>
<reference evidence="12" key="2">
    <citation type="submission" date="2025-08" db="UniProtKB">
        <authorList>
            <consortium name="RefSeq"/>
        </authorList>
    </citation>
    <scope>IDENTIFICATION</scope>
    <source>
        <tissue evidence="12">Leaves</tissue>
    </source>
</reference>
<dbReference type="InterPro" id="IPR043128">
    <property type="entry name" value="Rev_trsase/Diguanyl_cyclase"/>
</dbReference>
<dbReference type="GeneID" id="140016760"/>
<dbReference type="PROSITE" id="PS00141">
    <property type="entry name" value="ASP_PROTEASE"/>
    <property type="match status" value="1"/>
</dbReference>
<gene>
    <name evidence="12" type="primary">LOC140016760</name>
</gene>
<evidence type="ECO:0000256" key="2">
    <source>
        <dbReference type="ARBA" id="ARBA00022679"/>
    </source>
</evidence>
<keyword evidence="4" id="KW-0540">Nuclease</keyword>
<accession>A0ABM4W4B4</accession>
<keyword evidence="2" id="KW-0808">Transferase</keyword>
<dbReference type="Gene3D" id="3.30.70.270">
    <property type="match status" value="1"/>
</dbReference>
<dbReference type="InterPro" id="IPR021109">
    <property type="entry name" value="Peptidase_aspartic_dom_sf"/>
</dbReference>
<evidence type="ECO:0000256" key="5">
    <source>
        <dbReference type="ARBA" id="ARBA00022759"/>
    </source>
</evidence>
<dbReference type="PANTHER" id="PTHR15503:SF40">
    <property type="match status" value="1"/>
</dbReference>
<evidence type="ECO:0000256" key="8">
    <source>
        <dbReference type="SAM" id="MobiDB-lite"/>
    </source>
</evidence>
<sequence length="650" mass="75601">MEQKFETLSSMMKALLTKEKSSTEKDKTGRDRTPLLPTPPIHQRLNLVADEEAKSCEFLDKIPSHNLPKLELHMFNGEKPYEWVKKCNKYFMLNKIPEDHKLLVVEMFLEGKADNWFQGIKLEKPKLTLWRFKGTCCRNIVEEFNMLQQISTEEIYQERFEELRTLMLFQNPNLSEVYFISNFTSGLKEKIKPMVKMLKPNTLSGVIEVAHLQEQALRLQGKTMKEGNKVVAEPRFGMYRHPTSTNGGSDALGEQDELTNNPREPVEILLNALSDSLGRNTILLQGQLAGETVKILVDTGSSDSYIHHMLVLAQGIPFEYVKPFTVTIGMGVWIMELGDWDLILGVDWMCNYNPITFDFHQLNFYIPLGRGQVTTEGQRVPELITTVLEQFPKVFQEPAQLPPNRRLDHQIPLKPRGQAFKMKPYRYPHSPKIEIERQITNMLKSRIIKPSNSPYASPVQLVKKKDNTWHFCVDYRHLNDLTVNDRYPIPNIDKLLDELYGARFFSKIDLRSGYHQIRVKMEDTYKTAFQTHQDSHKAFNHLQQAISSAPMLRLLNFDILFTVETDAVDKALVFRKMENYLVGNHFIIRTDHKSLKFLLEQRLTTTAQYKWLTKLLGLDYEIQYKKDSEIQLLMFYPEEPLLNFNLSSCN</sequence>
<dbReference type="Pfam" id="PF17917">
    <property type="entry name" value="RT_RNaseH"/>
    <property type="match status" value="1"/>
</dbReference>
<protein>
    <recommendedName>
        <fullName evidence="1">RNA-directed DNA polymerase</fullName>
        <ecNumber evidence="1">2.7.7.49</ecNumber>
    </recommendedName>
</protein>
<dbReference type="Pfam" id="PF00078">
    <property type="entry name" value="RVT_1"/>
    <property type="match status" value="1"/>
</dbReference>
<keyword evidence="3" id="KW-0548">Nucleotidyltransferase</keyword>
<reference evidence="11" key="1">
    <citation type="journal article" date="2025" name="Foods">
        <title>Unveiling the Microbial Signatures of Arabica Coffee Cherries: Insights into Ripeness Specific Diversity, Functional Traits, and Implications for Quality and Safety.</title>
        <authorList>
            <consortium name="RefSeq"/>
            <person name="Tenea G.N."/>
            <person name="Cifuentes V."/>
            <person name="Reyes P."/>
            <person name="Cevallos-Vallejos M."/>
        </authorList>
    </citation>
    <scope>NUCLEOTIDE SEQUENCE [LARGE SCALE GENOMIC DNA]</scope>
</reference>
<dbReference type="Gene3D" id="3.10.10.10">
    <property type="entry name" value="HIV Type 1 Reverse Transcriptase, subunit A, domain 1"/>
    <property type="match status" value="1"/>
</dbReference>
<keyword evidence="7" id="KW-0695">RNA-directed DNA polymerase</keyword>
<evidence type="ECO:0000259" key="10">
    <source>
        <dbReference type="Pfam" id="PF17917"/>
    </source>
</evidence>
<dbReference type="SUPFAM" id="SSF56672">
    <property type="entry name" value="DNA/RNA polymerases"/>
    <property type="match status" value="1"/>
</dbReference>
<evidence type="ECO:0000256" key="6">
    <source>
        <dbReference type="ARBA" id="ARBA00022801"/>
    </source>
</evidence>
<keyword evidence="5" id="KW-0255">Endonuclease</keyword>
<dbReference type="Proteomes" id="UP001652660">
    <property type="component" value="Chromosome 1e"/>
</dbReference>
<proteinExistence type="predicted"/>
<dbReference type="InterPro" id="IPR000477">
    <property type="entry name" value="RT_dom"/>
</dbReference>
<dbReference type="CDD" id="cd00303">
    <property type="entry name" value="retropepsin_like"/>
    <property type="match status" value="1"/>
</dbReference>
<feature type="domain" description="Reverse transcriptase RNase H-like" evidence="10">
    <location>
        <begin position="573"/>
        <end position="615"/>
    </location>
</feature>
<dbReference type="RefSeq" id="XP_071926629.1">
    <property type="nucleotide sequence ID" value="XM_072070528.1"/>
</dbReference>
<dbReference type="InterPro" id="IPR043502">
    <property type="entry name" value="DNA/RNA_pol_sf"/>
</dbReference>
<evidence type="ECO:0000256" key="7">
    <source>
        <dbReference type="ARBA" id="ARBA00022918"/>
    </source>
</evidence>
<dbReference type="SUPFAM" id="SSF50630">
    <property type="entry name" value="Acid proteases"/>
    <property type="match status" value="1"/>
</dbReference>
<dbReference type="InterPro" id="IPR041373">
    <property type="entry name" value="RT_RNaseH"/>
</dbReference>
<feature type="domain" description="Reverse transcriptase" evidence="9">
    <location>
        <begin position="462"/>
        <end position="534"/>
    </location>
</feature>